<sequence>MPLSSAPRPPRPSRVAAILGDRGDREDRGDRGDPDGEASASARAPSGPIDPEALDTRLRRARRPGLVTVPEQLRLGRLAVSTSAIVAVLALVLAVGCAFVIRILWAERASVPRADGERPPAAATPGVTVSGRATAPARPAGDPGRVATATASAGGAAEVVVHVVGQVKKPGLVRLPTGARVADALAAAGGATKGADLTALNLARPVTDGEQVHVPRPGEKPPAGAGGTSGEPGPGGAGAGTGSGAGGGAGTGPVNLNTADLSALDSLPGVGPVLAQRILDWRTEHGRFSSVEELGEVSGIGDKLLAQLRPKVTL</sequence>
<dbReference type="GO" id="GO:0006281">
    <property type="term" value="P:DNA repair"/>
    <property type="evidence" value="ECO:0007669"/>
    <property type="project" value="InterPro"/>
</dbReference>
<dbReference type="InterPro" id="IPR010994">
    <property type="entry name" value="RuvA_2-like"/>
</dbReference>
<keyword evidence="2" id="KW-0472">Membrane</keyword>
<feature type="region of interest" description="Disordered" evidence="1">
    <location>
        <begin position="206"/>
        <end position="251"/>
    </location>
</feature>
<dbReference type="InterPro" id="IPR019554">
    <property type="entry name" value="Soluble_ligand-bd"/>
</dbReference>
<dbReference type="Gene3D" id="3.10.560.10">
    <property type="entry name" value="Outer membrane lipoprotein wza domain like"/>
    <property type="match status" value="1"/>
</dbReference>
<feature type="domain" description="Helix-hairpin-helix DNA-binding motif class 1" evidence="3">
    <location>
        <begin position="262"/>
        <end position="281"/>
    </location>
</feature>
<keyword evidence="5" id="KW-1185">Reference proteome</keyword>
<feature type="domain" description="Helix-hairpin-helix DNA-binding motif class 1" evidence="3">
    <location>
        <begin position="292"/>
        <end position="311"/>
    </location>
</feature>
<dbReference type="OrthoDB" id="9758724at2"/>
<dbReference type="InterPro" id="IPR003583">
    <property type="entry name" value="Hlx-hairpin-Hlx_DNA-bd_motif"/>
</dbReference>
<evidence type="ECO:0000256" key="2">
    <source>
        <dbReference type="SAM" id="Phobius"/>
    </source>
</evidence>
<feature type="compositionally biased region" description="Basic and acidic residues" evidence="1">
    <location>
        <begin position="210"/>
        <end position="219"/>
    </location>
</feature>
<accession>W9GP51</accession>
<dbReference type="SMART" id="SM00278">
    <property type="entry name" value="HhH1"/>
    <property type="match status" value="2"/>
</dbReference>
<evidence type="ECO:0000256" key="1">
    <source>
        <dbReference type="SAM" id="MobiDB-lite"/>
    </source>
</evidence>
<dbReference type="Pfam" id="PF10531">
    <property type="entry name" value="SLBB"/>
    <property type="match status" value="1"/>
</dbReference>
<dbReference type="PANTHER" id="PTHR21180:SF32">
    <property type="entry name" value="ENDONUCLEASE_EXONUCLEASE_PHOSPHATASE FAMILY DOMAIN-CONTAINING PROTEIN 1"/>
    <property type="match status" value="1"/>
</dbReference>
<dbReference type="GO" id="GO:0015628">
    <property type="term" value="P:protein secretion by the type II secretion system"/>
    <property type="evidence" value="ECO:0007669"/>
    <property type="project" value="TreeGrafter"/>
</dbReference>
<dbReference type="Pfam" id="PF12836">
    <property type="entry name" value="HHH_3"/>
    <property type="match status" value="1"/>
</dbReference>
<dbReference type="InterPro" id="IPR051675">
    <property type="entry name" value="Endo/Exo/Phosphatase_dom_1"/>
</dbReference>
<dbReference type="RefSeq" id="WP_081793418.1">
    <property type="nucleotide sequence ID" value="NZ_AWQS01000030.1"/>
</dbReference>
<organism evidence="4 5">
    <name type="scientific">Intrasporangium chromatireducens Q5-1</name>
    <dbReference type="NCBI Taxonomy" id="584657"/>
    <lineage>
        <taxon>Bacteria</taxon>
        <taxon>Bacillati</taxon>
        <taxon>Actinomycetota</taxon>
        <taxon>Actinomycetes</taxon>
        <taxon>Micrococcales</taxon>
        <taxon>Intrasporangiaceae</taxon>
        <taxon>Intrasporangium</taxon>
    </lineage>
</organism>
<dbReference type="GO" id="GO:0015627">
    <property type="term" value="C:type II protein secretion system complex"/>
    <property type="evidence" value="ECO:0007669"/>
    <property type="project" value="TreeGrafter"/>
</dbReference>
<dbReference type="EMBL" id="AWQS01000030">
    <property type="protein sequence ID" value="EWT06862.1"/>
    <property type="molecule type" value="Genomic_DNA"/>
</dbReference>
<feature type="region of interest" description="Disordered" evidence="1">
    <location>
        <begin position="1"/>
        <end position="54"/>
    </location>
</feature>
<proteinExistence type="predicted"/>
<name>W9GP51_9MICO</name>
<comment type="caution">
    <text evidence="4">The sequence shown here is derived from an EMBL/GenBank/DDBJ whole genome shotgun (WGS) entry which is preliminary data.</text>
</comment>
<feature type="compositionally biased region" description="Gly residues" evidence="1">
    <location>
        <begin position="224"/>
        <end position="251"/>
    </location>
</feature>
<gene>
    <name evidence="4" type="ORF">N864_16190</name>
</gene>
<dbReference type="GO" id="GO:0003677">
    <property type="term" value="F:DNA binding"/>
    <property type="evidence" value="ECO:0007669"/>
    <property type="project" value="InterPro"/>
</dbReference>
<reference evidence="5" key="1">
    <citation type="submission" date="2013-08" db="EMBL/GenBank/DDBJ databases">
        <title>Intrasporangium oryzae NRRL B-24470.</title>
        <authorList>
            <person name="Liu H."/>
            <person name="Wang G."/>
        </authorList>
    </citation>
    <scope>NUCLEOTIDE SEQUENCE [LARGE SCALE GENOMIC DNA]</scope>
    <source>
        <strain evidence="5">Q5-1</strain>
    </source>
</reference>
<protein>
    <submittedName>
        <fullName evidence="4">ComEA protein</fullName>
    </submittedName>
</protein>
<keyword evidence="2" id="KW-1133">Transmembrane helix</keyword>
<feature type="region of interest" description="Disordered" evidence="1">
    <location>
        <begin position="113"/>
        <end position="148"/>
    </location>
</feature>
<dbReference type="Proteomes" id="UP000019494">
    <property type="component" value="Unassembled WGS sequence"/>
</dbReference>
<dbReference type="PANTHER" id="PTHR21180">
    <property type="entry name" value="ENDONUCLEASE/EXONUCLEASE/PHOSPHATASE FAMILY DOMAIN-CONTAINING PROTEIN 1"/>
    <property type="match status" value="1"/>
</dbReference>
<evidence type="ECO:0000313" key="5">
    <source>
        <dbReference type="Proteomes" id="UP000019494"/>
    </source>
</evidence>
<keyword evidence="2" id="KW-0812">Transmembrane</keyword>
<feature type="transmembrane region" description="Helical" evidence="2">
    <location>
        <begin position="84"/>
        <end position="105"/>
    </location>
</feature>
<feature type="compositionally biased region" description="Basic and acidic residues" evidence="1">
    <location>
        <begin position="21"/>
        <end position="34"/>
    </location>
</feature>
<evidence type="ECO:0000259" key="3">
    <source>
        <dbReference type="SMART" id="SM00278"/>
    </source>
</evidence>
<dbReference type="Gene3D" id="1.10.150.320">
    <property type="entry name" value="Photosystem II 12 kDa extrinsic protein"/>
    <property type="match status" value="1"/>
</dbReference>
<dbReference type="SUPFAM" id="SSF47781">
    <property type="entry name" value="RuvA domain 2-like"/>
    <property type="match status" value="1"/>
</dbReference>
<dbReference type="AlphaFoldDB" id="W9GP51"/>
<evidence type="ECO:0000313" key="4">
    <source>
        <dbReference type="EMBL" id="EWT06862.1"/>
    </source>
</evidence>